<dbReference type="KEGG" id="hadh:FRZ61_15900"/>
<dbReference type="EMBL" id="CP042582">
    <property type="protein sequence ID" value="QEX21661.1"/>
    <property type="molecule type" value="Genomic_DNA"/>
</dbReference>
<dbReference type="PANTHER" id="PTHR11103">
    <property type="entry name" value="SLR1189 PROTEIN"/>
    <property type="match status" value="1"/>
</dbReference>
<sequence>MAPMSDLLQRLLAERPFLLADGATGTNLFEAGLATGEAPEMWNFEHPERIEALHQGMVDAGADIILTNTFGGSRYRLKLHKAQDRVAEINRRAVEIARKVADRAGRPVVVAASIGPTGELFEPLGPLTHAEGVAAFAEQARAQAEAGADVLWIETMSSKDEIRAAAEGAASTGLPYVCTLSFDTNGRTMMGLMPGEHAQLCHGLHPRPLAYGANCGVGAAELVAAIVNMSGAAESSDIIVAKGNCGIPYYVDGKIRYDGTPELMADYARLARDAGARIIGGCCGTSPAHLRSMREALENHTPGPKPTLEEIVHRLGQISLGANQQASGIPAPTDAGEGRRRGRRRREGASGEGAF</sequence>
<organism evidence="6 7">
    <name type="scientific">Hypericibacter adhaerens</name>
    <dbReference type="NCBI Taxonomy" id="2602016"/>
    <lineage>
        <taxon>Bacteria</taxon>
        <taxon>Pseudomonadati</taxon>
        <taxon>Pseudomonadota</taxon>
        <taxon>Alphaproteobacteria</taxon>
        <taxon>Rhodospirillales</taxon>
        <taxon>Dongiaceae</taxon>
        <taxon>Hypericibacter</taxon>
    </lineage>
</organism>
<evidence type="ECO:0000256" key="3">
    <source>
        <dbReference type="PROSITE-ProRule" id="PRU00333"/>
    </source>
</evidence>
<reference evidence="6 7" key="1">
    <citation type="submission" date="2019-08" db="EMBL/GenBank/DDBJ databases">
        <title>Hyperibacter terrae gen. nov., sp. nov. and Hyperibacter viscosus sp. nov., two new members in the family Rhodospirillaceae isolated from the rhizosphere of Hypericum perforatum.</title>
        <authorList>
            <person name="Noviana Z."/>
        </authorList>
    </citation>
    <scope>NUCLEOTIDE SEQUENCE [LARGE SCALE GENOMIC DNA]</scope>
    <source>
        <strain evidence="6 7">R5959</strain>
    </source>
</reference>
<dbReference type="PROSITE" id="PS50970">
    <property type="entry name" value="HCY"/>
    <property type="match status" value="1"/>
</dbReference>
<evidence type="ECO:0000259" key="5">
    <source>
        <dbReference type="PROSITE" id="PS50970"/>
    </source>
</evidence>
<dbReference type="GO" id="GO:0032259">
    <property type="term" value="P:methylation"/>
    <property type="evidence" value="ECO:0007669"/>
    <property type="project" value="UniProtKB-KW"/>
</dbReference>
<name>A0A5J6MWL4_9PROT</name>
<keyword evidence="3" id="KW-0479">Metal-binding</keyword>
<keyword evidence="1 3" id="KW-0489">Methyltransferase</keyword>
<dbReference type="GO" id="GO:0046872">
    <property type="term" value="F:metal ion binding"/>
    <property type="evidence" value="ECO:0007669"/>
    <property type="project" value="UniProtKB-KW"/>
</dbReference>
<dbReference type="InterPro" id="IPR003726">
    <property type="entry name" value="HCY_dom"/>
</dbReference>
<gene>
    <name evidence="6" type="ORF">FRZ61_15900</name>
</gene>
<keyword evidence="2 3" id="KW-0808">Transferase</keyword>
<dbReference type="InterPro" id="IPR036589">
    <property type="entry name" value="HCY_dom_sf"/>
</dbReference>
<keyword evidence="3" id="KW-0862">Zinc</keyword>
<dbReference type="NCBIfam" id="NF005718">
    <property type="entry name" value="PRK07534.1"/>
    <property type="match status" value="1"/>
</dbReference>
<evidence type="ECO:0000256" key="1">
    <source>
        <dbReference type="ARBA" id="ARBA00022603"/>
    </source>
</evidence>
<keyword evidence="7" id="KW-1185">Reference proteome</keyword>
<feature type="binding site" evidence="3">
    <location>
        <position position="215"/>
    </location>
    <ligand>
        <name>Zn(2+)</name>
        <dbReference type="ChEBI" id="CHEBI:29105"/>
    </ligand>
</feature>
<dbReference type="Gene3D" id="3.20.20.330">
    <property type="entry name" value="Homocysteine-binding-like domain"/>
    <property type="match status" value="1"/>
</dbReference>
<protein>
    <submittedName>
        <fullName evidence="6">Methionine synthase</fullName>
    </submittedName>
</protein>
<dbReference type="Proteomes" id="UP000325797">
    <property type="component" value="Chromosome"/>
</dbReference>
<evidence type="ECO:0000313" key="6">
    <source>
        <dbReference type="EMBL" id="QEX21661.1"/>
    </source>
</evidence>
<evidence type="ECO:0000313" key="7">
    <source>
        <dbReference type="Proteomes" id="UP000325797"/>
    </source>
</evidence>
<feature type="binding site" evidence="3">
    <location>
        <position position="282"/>
    </location>
    <ligand>
        <name>Zn(2+)</name>
        <dbReference type="ChEBI" id="CHEBI:29105"/>
    </ligand>
</feature>
<accession>A0A5J6MWL4</accession>
<dbReference type="PANTHER" id="PTHR11103:SF18">
    <property type="entry name" value="SLR1189 PROTEIN"/>
    <property type="match status" value="1"/>
</dbReference>
<feature type="domain" description="Hcy-binding" evidence="5">
    <location>
        <begin position="6"/>
        <end position="297"/>
    </location>
</feature>
<dbReference type="AlphaFoldDB" id="A0A5J6MWL4"/>
<dbReference type="Pfam" id="PF02574">
    <property type="entry name" value="S-methyl_trans"/>
    <property type="match status" value="1"/>
</dbReference>
<dbReference type="GO" id="GO:0008168">
    <property type="term" value="F:methyltransferase activity"/>
    <property type="evidence" value="ECO:0007669"/>
    <property type="project" value="UniProtKB-UniRule"/>
</dbReference>
<feature type="region of interest" description="Disordered" evidence="4">
    <location>
        <begin position="322"/>
        <end position="355"/>
    </location>
</feature>
<evidence type="ECO:0000256" key="2">
    <source>
        <dbReference type="ARBA" id="ARBA00022679"/>
    </source>
</evidence>
<feature type="binding site" evidence="3">
    <location>
        <position position="283"/>
    </location>
    <ligand>
        <name>Zn(2+)</name>
        <dbReference type="ChEBI" id="CHEBI:29105"/>
    </ligand>
</feature>
<evidence type="ECO:0000256" key="4">
    <source>
        <dbReference type="SAM" id="MobiDB-lite"/>
    </source>
</evidence>
<dbReference type="OrthoDB" id="9803687at2"/>
<proteinExistence type="predicted"/>
<comment type="cofactor">
    <cofactor evidence="3">
        <name>Zn(2+)</name>
        <dbReference type="ChEBI" id="CHEBI:29105"/>
    </cofactor>
</comment>
<dbReference type="SUPFAM" id="SSF82282">
    <property type="entry name" value="Homocysteine S-methyltransferase"/>
    <property type="match status" value="1"/>
</dbReference>